<proteinExistence type="predicted"/>
<keyword evidence="15" id="KW-1185">Reference proteome</keyword>
<accession>D5RQS9</accession>
<dbReference type="GO" id="GO:0006355">
    <property type="term" value="P:regulation of DNA-templated transcription"/>
    <property type="evidence" value="ECO:0007669"/>
    <property type="project" value="InterPro"/>
</dbReference>
<evidence type="ECO:0000259" key="12">
    <source>
        <dbReference type="PROSITE" id="PS50110"/>
    </source>
</evidence>
<dbReference type="CDD" id="cd00383">
    <property type="entry name" value="trans_reg_C"/>
    <property type="match status" value="1"/>
</dbReference>
<name>D5RQS9_9PROT</name>
<dbReference type="InterPro" id="IPR016032">
    <property type="entry name" value="Sig_transdc_resp-reg_C-effctor"/>
</dbReference>
<dbReference type="Gene3D" id="6.10.250.690">
    <property type="match status" value="1"/>
</dbReference>
<dbReference type="EMBL" id="ADVL01000677">
    <property type="protein sequence ID" value="EFH10329.1"/>
    <property type="molecule type" value="Genomic_DNA"/>
</dbReference>
<dbReference type="GO" id="GO:0005829">
    <property type="term" value="C:cytosol"/>
    <property type="evidence" value="ECO:0007669"/>
    <property type="project" value="TreeGrafter"/>
</dbReference>
<dbReference type="SUPFAM" id="SSF46894">
    <property type="entry name" value="C-terminal effector domain of the bipartite response regulators"/>
    <property type="match status" value="1"/>
</dbReference>
<dbReference type="GO" id="GO:0000156">
    <property type="term" value="F:phosphorelay response regulator activity"/>
    <property type="evidence" value="ECO:0007669"/>
    <property type="project" value="TreeGrafter"/>
</dbReference>
<dbReference type="GO" id="GO:0032993">
    <property type="term" value="C:protein-DNA complex"/>
    <property type="evidence" value="ECO:0007669"/>
    <property type="project" value="TreeGrafter"/>
</dbReference>
<feature type="domain" description="Response regulatory" evidence="12">
    <location>
        <begin position="33"/>
        <end position="146"/>
    </location>
</feature>
<evidence type="ECO:0000256" key="8">
    <source>
        <dbReference type="ARBA" id="ARBA00067337"/>
    </source>
</evidence>
<dbReference type="Pfam" id="PF00486">
    <property type="entry name" value="Trans_reg_C"/>
    <property type="match status" value="1"/>
</dbReference>
<evidence type="ECO:0000256" key="10">
    <source>
        <dbReference type="PROSITE-ProRule" id="PRU01091"/>
    </source>
</evidence>
<evidence type="ECO:0000256" key="11">
    <source>
        <dbReference type="SAM" id="MobiDB-lite"/>
    </source>
</evidence>
<dbReference type="HOGENOM" id="CLU_000445_30_4_5"/>
<comment type="caution">
    <text evidence="14">The sequence shown here is derived from an EMBL/GenBank/DDBJ whole genome shotgun (WGS) entry which is preliminary data.</text>
</comment>
<dbReference type="Gene3D" id="3.40.50.2300">
    <property type="match status" value="1"/>
</dbReference>
<protein>
    <recommendedName>
        <fullName evidence="8">Regulatory protein VirG</fullName>
    </recommendedName>
</protein>
<dbReference type="InterPro" id="IPR001789">
    <property type="entry name" value="Sig_transdc_resp-reg_receiver"/>
</dbReference>
<dbReference type="SMART" id="SM00448">
    <property type="entry name" value="REC"/>
    <property type="match status" value="1"/>
</dbReference>
<sequence>MPGKDELADRFDTEGHRGPLPADLPPMSGEGRHILVVEDDGDLRKLLLSLLRRNGFRATGAQDGVEMRRLLATAPVDLVLLDVMLPGKSGFELCRDLRTEGRVPVIVLTALAETSDRVIGLELGADDFVVKPADPRELVARIRAVLRRAGGAEGSPGAHGRVVARFAGWALDTRRRELLRPDGAAVELTSGEYDLLLAFVERPQRILTRDQLLDLARNRPYGGLDRSMDVQISRLRAKLGPRPHGDGEMGLIKTVRGIGYLLSSPVEWSA</sequence>
<dbReference type="FunFam" id="1.10.10.10:FF:000099">
    <property type="entry name" value="Two-component system response regulator TorR"/>
    <property type="match status" value="1"/>
</dbReference>
<evidence type="ECO:0000259" key="13">
    <source>
        <dbReference type="PROSITE" id="PS51755"/>
    </source>
</evidence>
<keyword evidence="7" id="KW-0804">Transcription</keyword>
<evidence type="ECO:0000256" key="7">
    <source>
        <dbReference type="ARBA" id="ARBA00023163"/>
    </source>
</evidence>
<evidence type="ECO:0000256" key="6">
    <source>
        <dbReference type="ARBA" id="ARBA00023125"/>
    </source>
</evidence>
<evidence type="ECO:0000256" key="3">
    <source>
        <dbReference type="ARBA" id="ARBA00022553"/>
    </source>
</evidence>
<feature type="domain" description="OmpR/PhoB-type" evidence="13">
    <location>
        <begin position="161"/>
        <end position="264"/>
    </location>
</feature>
<keyword evidence="5" id="KW-0805">Transcription regulation</keyword>
<keyword evidence="6 10" id="KW-0238">DNA-binding</keyword>
<feature type="DNA-binding region" description="OmpR/PhoB-type" evidence="10">
    <location>
        <begin position="161"/>
        <end position="264"/>
    </location>
</feature>
<dbReference type="Pfam" id="PF00072">
    <property type="entry name" value="Response_reg"/>
    <property type="match status" value="1"/>
</dbReference>
<evidence type="ECO:0000256" key="4">
    <source>
        <dbReference type="ARBA" id="ARBA00023012"/>
    </source>
</evidence>
<evidence type="ECO:0000256" key="9">
    <source>
        <dbReference type="PROSITE-ProRule" id="PRU00169"/>
    </source>
</evidence>
<dbReference type="SMART" id="SM00862">
    <property type="entry name" value="Trans_reg_C"/>
    <property type="match status" value="1"/>
</dbReference>
<evidence type="ECO:0000256" key="2">
    <source>
        <dbReference type="ARBA" id="ARBA00022490"/>
    </source>
</evidence>
<feature type="region of interest" description="Disordered" evidence="11">
    <location>
        <begin position="1"/>
        <end position="28"/>
    </location>
</feature>
<evidence type="ECO:0000313" key="14">
    <source>
        <dbReference type="EMBL" id="EFH10329.1"/>
    </source>
</evidence>
<feature type="modified residue" description="4-aspartylphosphate" evidence="9">
    <location>
        <position position="82"/>
    </location>
</feature>
<dbReference type="Gene3D" id="1.10.10.10">
    <property type="entry name" value="Winged helix-like DNA-binding domain superfamily/Winged helix DNA-binding domain"/>
    <property type="match status" value="1"/>
</dbReference>
<dbReference type="AlphaFoldDB" id="D5RQS9"/>
<dbReference type="CDD" id="cd17574">
    <property type="entry name" value="REC_OmpR"/>
    <property type="match status" value="1"/>
</dbReference>
<feature type="compositionally biased region" description="Basic and acidic residues" evidence="11">
    <location>
        <begin position="1"/>
        <end position="17"/>
    </location>
</feature>
<dbReference type="InterPro" id="IPR036388">
    <property type="entry name" value="WH-like_DNA-bd_sf"/>
</dbReference>
<dbReference type="GO" id="GO:0000976">
    <property type="term" value="F:transcription cis-regulatory region binding"/>
    <property type="evidence" value="ECO:0007669"/>
    <property type="project" value="TreeGrafter"/>
</dbReference>
<comment type="subcellular location">
    <subcellularLocation>
        <location evidence="1">Cytoplasm</location>
    </subcellularLocation>
</comment>
<evidence type="ECO:0000313" key="15">
    <source>
        <dbReference type="Proteomes" id="UP000005324"/>
    </source>
</evidence>
<keyword evidence="4" id="KW-0902">Two-component regulatory system</keyword>
<gene>
    <name evidence="14" type="ORF">HMPREF0731_3441</name>
</gene>
<organism evidence="14 15">
    <name type="scientific">Pseudoroseomonas cervicalis ATCC 49957</name>
    <dbReference type="NCBI Taxonomy" id="525371"/>
    <lineage>
        <taxon>Bacteria</taxon>
        <taxon>Pseudomonadati</taxon>
        <taxon>Pseudomonadota</taxon>
        <taxon>Alphaproteobacteria</taxon>
        <taxon>Acetobacterales</taxon>
        <taxon>Roseomonadaceae</taxon>
        <taxon>Roseomonas</taxon>
    </lineage>
</organism>
<dbReference type="PROSITE" id="PS51755">
    <property type="entry name" value="OMPR_PHOB"/>
    <property type="match status" value="1"/>
</dbReference>
<reference evidence="14 15" key="1">
    <citation type="submission" date="2010-04" db="EMBL/GenBank/DDBJ databases">
        <authorList>
            <person name="Qin X."/>
            <person name="Bachman B."/>
            <person name="Battles P."/>
            <person name="Bell A."/>
            <person name="Bess C."/>
            <person name="Bickham C."/>
            <person name="Chaboub L."/>
            <person name="Chen D."/>
            <person name="Coyle M."/>
            <person name="Deiros D.R."/>
            <person name="Dinh H."/>
            <person name="Forbes L."/>
            <person name="Fowler G."/>
            <person name="Francisco L."/>
            <person name="Fu Q."/>
            <person name="Gubbala S."/>
            <person name="Hale W."/>
            <person name="Han Y."/>
            <person name="Hemphill L."/>
            <person name="Highlander S.K."/>
            <person name="Hirani K."/>
            <person name="Hogues M."/>
            <person name="Jackson L."/>
            <person name="Jakkamsetti A."/>
            <person name="Javaid M."/>
            <person name="Jiang H."/>
            <person name="Korchina V."/>
            <person name="Kovar C."/>
            <person name="Lara F."/>
            <person name="Lee S."/>
            <person name="Mata R."/>
            <person name="Mathew T."/>
            <person name="Moen C."/>
            <person name="Morales K."/>
            <person name="Munidasa M."/>
            <person name="Nazareth L."/>
            <person name="Ngo R."/>
            <person name="Nguyen L."/>
            <person name="Okwuonu G."/>
            <person name="Ongeri F."/>
            <person name="Patil S."/>
            <person name="Petrosino J."/>
            <person name="Pham C."/>
            <person name="Pham P."/>
            <person name="Pu L.-L."/>
            <person name="Puazo M."/>
            <person name="Raj R."/>
            <person name="Reid J."/>
            <person name="Rouhana J."/>
            <person name="Saada N."/>
            <person name="Shang Y."/>
            <person name="Simmons D."/>
            <person name="Thornton R."/>
            <person name="Warren J."/>
            <person name="Weissenberger G."/>
            <person name="Zhang J."/>
            <person name="Zhang L."/>
            <person name="Zhou C."/>
            <person name="Zhu D."/>
            <person name="Muzny D."/>
            <person name="Worley K."/>
            <person name="Gibbs R."/>
        </authorList>
    </citation>
    <scope>NUCLEOTIDE SEQUENCE [LARGE SCALE GENOMIC DNA]</scope>
    <source>
        <strain evidence="14 15">ATCC 49957</strain>
    </source>
</reference>
<evidence type="ECO:0000256" key="1">
    <source>
        <dbReference type="ARBA" id="ARBA00004496"/>
    </source>
</evidence>
<dbReference type="InterPro" id="IPR039420">
    <property type="entry name" value="WalR-like"/>
</dbReference>
<keyword evidence="2" id="KW-0963">Cytoplasm</keyword>
<dbReference type="SUPFAM" id="SSF52172">
    <property type="entry name" value="CheY-like"/>
    <property type="match status" value="1"/>
</dbReference>
<evidence type="ECO:0000256" key="5">
    <source>
        <dbReference type="ARBA" id="ARBA00023015"/>
    </source>
</evidence>
<dbReference type="PANTHER" id="PTHR48111:SF4">
    <property type="entry name" value="DNA-BINDING DUAL TRANSCRIPTIONAL REGULATOR OMPR"/>
    <property type="match status" value="1"/>
</dbReference>
<dbReference type="PROSITE" id="PS50110">
    <property type="entry name" value="RESPONSE_REGULATORY"/>
    <property type="match status" value="1"/>
</dbReference>
<dbReference type="InterPro" id="IPR011006">
    <property type="entry name" value="CheY-like_superfamily"/>
</dbReference>
<dbReference type="PANTHER" id="PTHR48111">
    <property type="entry name" value="REGULATOR OF RPOS"/>
    <property type="match status" value="1"/>
</dbReference>
<keyword evidence="3 9" id="KW-0597">Phosphoprotein</keyword>
<dbReference type="Proteomes" id="UP000005324">
    <property type="component" value="Unassembled WGS sequence"/>
</dbReference>
<dbReference type="InterPro" id="IPR001867">
    <property type="entry name" value="OmpR/PhoB-type_DNA-bd"/>
</dbReference>